<evidence type="ECO:0000313" key="6">
    <source>
        <dbReference type="Proteomes" id="UP000663829"/>
    </source>
</evidence>
<protein>
    <submittedName>
        <fullName evidence="3">Uncharacterized protein</fullName>
    </submittedName>
</protein>
<dbReference type="Proteomes" id="UP000663829">
    <property type="component" value="Unassembled WGS sequence"/>
</dbReference>
<comment type="caution">
    <text evidence="3">The sequence shown here is derived from an EMBL/GenBank/DDBJ whole genome shotgun (WGS) entry which is preliminary data.</text>
</comment>
<feature type="transmembrane region" description="Helical" evidence="1">
    <location>
        <begin position="45"/>
        <end position="66"/>
    </location>
</feature>
<feature type="transmembrane region" description="Helical" evidence="1">
    <location>
        <begin position="118"/>
        <end position="140"/>
    </location>
</feature>
<feature type="transmembrane region" description="Helical" evidence="1">
    <location>
        <begin position="12"/>
        <end position="33"/>
    </location>
</feature>
<name>A0A813Z1W9_9BILA</name>
<reference evidence="3" key="1">
    <citation type="submission" date="2021-02" db="EMBL/GenBank/DDBJ databases">
        <authorList>
            <person name="Nowell W R."/>
        </authorList>
    </citation>
    <scope>NUCLEOTIDE SEQUENCE</scope>
</reference>
<sequence length="340" mass="40029">MLLIPLLWCRILMYTSLVVCLIQLIQLFIGLYNRIKNWKKFAFNLYLFHHLLVCICRSLLTFFYVYFACSNKCFQFELITHCLLLISSFDIILFVISESAHFWDSSVQIKSSLYNYSCLIFGLCFIYFISSFFLSIHLTIGGKNPFIIELCLVSEKNTEKLYETEILNQTSFIPTIISFVLFVLIDILTFSWIRIIYKEIYELKRKSLASVFFQSLVFTKYKAQERSHLVDLSLKRLQSAILFVSSNIVVIIPILIVKLFQLTLTTSIRLILIFLTSLPLCECLTFLFYEELKLTNVCFHTLLKRCEKEEVYILKSTSKTDCRYREEIGTKLSSYREIKL</sequence>
<keyword evidence="6" id="KW-1185">Reference proteome</keyword>
<dbReference type="Proteomes" id="UP000682733">
    <property type="component" value="Unassembled WGS sequence"/>
</dbReference>
<dbReference type="EMBL" id="CAJNOQ010001408">
    <property type="protein sequence ID" value="CAF0892965.1"/>
    <property type="molecule type" value="Genomic_DNA"/>
</dbReference>
<dbReference type="AlphaFoldDB" id="A0A813Z1W9"/>
<keyword evidence="1" id="KW-0472">Membrane</keyword>
<evidence type="ECO:0000313" key="2">
    <source>
        <dbReference type="EMBL" id="CAF0761413.1"/>
    </source>
</evidence>
<keyword evidence="1" id="KW-0812">Transmembrane</keyword>
<accession>A0A813Z1W9</accession>
<evidence type="ECO:0000313" key="5">
    <source>
        <dbReference type="EMBL" id="CAF3676874.1"/>
    </source>
</evidence>
<feature type="transmembrane region" description="Helical" evidence="1">
    <location>
        <begin position="78"/>
        <end position="97"/>
    </location>
</feature>
<dbReference type="EMBL" id="CAJOBC010001408">
    <property type="protein sequence ID" value="CAF3676874.1"/>
    <property type="molecule type" value="Genomic_DNA"/>
</dbReference>
<organism evidence="3 6">
    <name type="scientific">Didymodactylos carnosus</name>
    <dbReference type="NCBI Taxonomy" id="1234261"/>
    <lineage>
        <taxon>Eukaryota</taxon>
        <taxon>Metazoa</taxon>
        <taxon>Spiralia</taxon>
        <taxon>Gnathifera</taxon>
        <taxon>Rotifera</taxon>
        <taxon>Eurotatoria</taxon>
        <taxon>Bdelloidea</taxon>
        <taxon>Philodinida</taxon>
        <taxon>Philodinidae</taxon>
        <taxon>Didymodactylos</taxon>
    </lineage>
</organism>
<feature type="transmembrane region" description="Helical" evidence="1">
    <location>
        <begin position="240"/>
        <end position="262"/>
    </location>
</feature>
<feature type="transmembrane region" description="Helical" evidence="1">
    <location>
        <begin position="172"/>
        <end position="197"/>
    </location>
</feature>
<evidence type="ECO:0000313" key="4">
    <source>
        <dbReference type="EMBL" id="CAF3541201.1"/>
    </source>
</evidence>
<dbReference type="Proteomes" id="UP000677228">
    <property type="component" value="Unassembled WGS sequence"/>
</dbReference>
<feature type="transmembrane region" description="Helical" evidence="1">
    <location>
        <begin position="268"/>
        <end position="289"/>
    </location>
</feature>
<dbReference type="Proteomes" id="UP000681722">
    <property type="component" value="Unassembled WGS sequence"/>
</dbReference>
<dbReference type="OrthoDB" id="10030561at2759"/>
<keyword evidence="1" id="KW-1133">Transmembrane helix</keyword>
<proteinExistence type="predicted"/>
<dbReference type="EMBL" id="CAJNOK010000558">
    <property type="protein sequence ID" value="CAF0761413.1"/>
    <property type="molecule type" value="Genomic_DNA"/>
</dbReference>
<dbReference type="EMBL" id="CAJOBA010000558">
    <property type="protein sequence ID" value="CAF3541201.1"/>
    <property type="molecule type" value="Genomic_DNA"/>
</dbReference>
<evidence type="ECO:0000313" key="3">
    <source>
        <dbReference type="EMBL" id="CAF0892965.1"/>
    </source>
</evidence>
<evidence type="ECO:0000256" key="1">
    <source>
        <dbReference type="SAM" id="Phobius"/>
    </source>
</evidence>
<gene>
    <name evidence="3" type="ORF">GPM918_LOCUS8222</name>
    <name evidence="2" type="ORF">OVA965_LOCUS2571</name>
    <name evidence="5" type="ORF">SRO942_LOCUS8222</name>
    <name evidence="4" type="ORF">TMI583_LOCUS2571</name>
</gene>